<dbReference type="Pfam" id="PF12937">
    <property type="entry name" value="F-box-like"/>
    <property type="match status" value="1"/>
</dbReference>
<dbReference type="PROSITE" id="PS00502">
    <property type="entry name" value="POLYGALACTURONASE"/>
    <property type="match status" value="1"/>
</dbReference>
<evidence type="ECO:0000256" key="9">
    <source>
        <dbReference type="ARBA" id="ARBA00023316"/>
    </source>
</evidence>
<dbReference type="Pfam" id="PF00295">
    <property type="entry name" value="Glyco_hydro_28"/>
    <property type="match status" value="1"/>
</dbReference>
<evidence type="ECO:0000313" key="14">
    <source>
        <dbReference type="EMBL" id="RZB67417.1"/>
    </source>
</evidence>
<dbReference type="Gene3D" id="2.130.10.10">
    <property type="entry name" value="YVTN repeat-like/Quinoprotein amine dehydrogenase"/>
    <property type="match status" value="3"/>
</dbReference>
<evidence type="ECO:0000256" key="11">
    <source>
        <dbReference type="PROSITE-ProRule" id="PRU10052"/>
    </source>
</evidence>
<feature type="active site" evidence="11">
    <location>
        <position position="318"/>
    </location>
</feature>
<name>A0A445H1D6_GLYSO</name>
<dbReference type="SUPFAM" id="SSF50978">
    <property type="entry name" value="WD40 repeat-like"/>
    <property type="match status" value="1"/>
</dbReference>
<evidence type="ECO:0000256" key="3">
    <source>
        <dbReference type="ARBA" id="ARBA00022512"/>
    </source>
</evidence>
<dbReference type="PANTHER" id="PTHR31375">
    <property type="match status" value="1"/>
</dbReference>
<keyword evidence="5 10" id="KW-0853">WD repeat</keyword>
<dbReference type="InterPro" id="IPR019775">
    <property type="entry name" value="WD40_repeat_CS"/>
</dbReference>
<organism evidence="14 15">
    <name type="scientific">Glycine soja</name>
    <name type="common">Wild soybean</name>
    <dbReference type="NCBI Taxonomy" id="3848"/>
    <lineage>
        <taxon>Eukaryota</taxon>
        <taxon>Viridiplantae</taxon>
        <taxon>Streptophyta</taxon>
        <taxon>Embryophyta</taxon>
        <taxon>Tracheophyta</taxon>
        <taxon>Spermatophyta</taxon>
        <taxon>Magnoliopsida</taxon>
        <taxon>eudicotyledons</taxon>
        <taxon>Gunneridae</taxon>
        <taxon>Pentapetalae</taxon>
        <taxon>rosids</taxon>
        <taxon>fabids</taxon>
        <taxon>Fabales</taxon>
        <taxon>Fabaceae</taxon>
        <taxon>Papilionoideae</taxon>
        <taxon>50 kb inversion clade</taxon>
        <taxon>NPAAA clade</taxon>
        <taxon>indigoferoid/millettioid clade</taxon>
        <taxon>Phaseoleae</taxon>
        <taxon>Glycine</taxon>
        <taxon>Glycine subgen. Soja</taxon>
    </lineage>
</organism>
<reference evidence="14 15" key="1">
    <citation type="submission" date="2018-09" db="EMBL/GenBank/DDBJ databases">
        <title>A high-quality reference genome of wild soybean provides a powerful tool to mine soybean genomes.</title>
        <authorList>
            <person name="Xie M."/>
            <person name="Chung C.Y.L."/>
            <person name="Li M.-W."/>
            <person name="Wong F.-L."/>
            <person name="Chan T.-F."/>
            <person name="Lam H.-M."/>
        </authorList>
    </citation>
    <scope>NUCLEOTIDE SEQUENCE [LARGE SCALE GENOMIC DNA]</scope>
    <source>
        <strain evidence="15">cv. W05</strain>
        <tissue evidence="14">Hypocotyl of etiolated seedlings</tissue>
    </source>
</reference>
<dbReference type="Gene3D" id="2.160.20.10">
    <property type="entry name" value="Single-stranded right-handed beta-helix, Pectin lyase-like"/>
    <property type="match status" value="1"/>
</dbReference>
<evidence type="ECO:0000256" key="1">
    <source>
        <dbReference type="ARBA" id="ARBA00004191"/>
    </source>
</evidence>
<comment type="similarity">
    <text evidence="2 12">Belongs to the glycosyl hydrolase 28 family.</text>
</comment>
<dbReference type="InterPro" id="IPR000743">
    <property type="entry name" value="Glyco_hydro_28"/>
</dbReference>
<keyword evidence="4" id="KW-0964">Secreted</keyword>
<sequence length="1048" mass="114320">MEAARVVKVKLNRNIMHKLLFLSHLTADNNATASASCAGGRWVKHWFYACLIHNNSRCNPIVREFKYHARLSFEYVQVLVRCDLVGLKFCRIREAAINLYTFNVMDYGAIGDGLTDDSQAFLKAWSMVCAMKNGAATLKVPPGKTFMLKPLQFSGPCSFSSVHFQLEGDVVAPKSTEAWKGQDSSKWIDFSNVDGLIIDGGGQIDGSGSVWWNSCKVKSCSRPTALSIQNCNNLQLTGTRHLNSARNHISINNSNHTHIFNVTITAPQDSPNTDGIDVSQSSYILIQRSTIATGDDCIAMKSGTSYVNITGITCGPGHGISVGSLGKKGTCQTVEHVHVNNCNFKGADNGMRIKTWPGGCGYARNIKFEHILLTNTKNPIIIDQDYENVQNEDKKQTSEVQISGVTYRCVNGTSNSETAIILNCGAGAGCTDIFMDVVNITSTSSGSNVHASCNNAHGVAASTSPPVSCLSQVGSSFFMAFECPNGAEVSQSLAHFVANPGIGIVESNLQLCPKSFTEGIATSKFVPDTKPESGKGVKLKGASKINSKKGIKAPVSALNQSSIPGDVVFNCGLSITDLPPALISEILNCLDPKDLGVVSCVSPILQRVASEHHAWKQFYCERWGLPAASLAVGSGVVDDDKSWRELFVEREFRSKTFMGQYSIDVLYGHTEAVRTIFLLASAKLIFTSGYDSVVRMWDMENGLSIASSRPLGCTIRAVAADRKLLVAGGTGGFIHCWRAVEDLPHSFEFRATQNQNTEVRLWGHEGPITSLALDLTRIYSGSWDTTVRVWDRHSMKCTAVLRHSDWVWALVPHDTTVASTSGSDVYVWDTDSGTLVTIVHNAHVGNTYALARSHTGDFLFTGGEDGAIHMYEIVNDGYESKAWHVAVWVPHSAAVYSLAFEFPWLVSASSDGKLALIDVRKLLKISKRALGKRVSKVKHLGGDIVEPPQRMLHGFKSNLFSVDIGAERIVCGGEEGVVRIWNFTEALEIERRARALRGIRLDNRMRRRKLQTELSNKSGRSDQCSVAAKKNAVTCIWPKRGMSGKLKA</sequence>
<keyword evidence="3" id="KW-0134">Cell wall</keyword>
<evidence type="ECO:0000256" key="2">
    <source>
        <dbReference type="ARBA" id="ARBA00008834"/>
    </source>
</evidence>
<dbReference type="Proteomes" id="UP000289340">
    <property type="component" value="Chromosome 14"/>
</dbReference>
<evidence type="ECO:0000256" key="4">
    <source>
        <dbReference type="ARBA" id="ARBA00022525"/>
    </source>
</evidence>
<dbReference type="GO" id="GO:0005975">
    <property type="term" value="P:carbohydrate metabolic process"/>
    <property type="evidence" value="ECO:0007669"/>
    <property type="project" value="InterPro"/>
</dbReference>
<evidence type="ECO:0000313" key="15">
    <source>
        <dbReference type="Proteomes" id="UP000289340"/>
    </source>
</evidence>
<evidence type="ECO:0000256" key="8">
    <source>
        <dbReference type="ARBA" id="ARBA00023295"/>
    </source>
</evidence>
<dbReference type="InterPro" id="IPR036322">
    <property type="entry name" value="WD40_repeat_dom_sf"/>
</dbReference>
<evidence type="ECO:0000256" key="6">
    <source>
        <dbReference type="ARBA" id="ARBA00022737"/>
    </source>
</evidence>
<protein>
    <submittedName>
        <fullName evidence="14">F-box/WD-40 repeat-containing protein</fullName>
    </submittedName>
</protein>
<keyword evidence="8 12" id="KW-0326">Glycosidase</keyword>
<dbReference type="SUPFAM" id="SSF51126">
    <property type="entry name" value="Pectin lyase-like"/>
    <property type="match status" value="1"/>
</dbReference>
<dbReference type="PROSITE" id="PS50294">
    <property type="entry name" value="WD_REPEATS_REGION"/>
    <property type="match status" value="2"/>
</dbReference>
<accession>A0A445H1D6</accession>
<dbReference type="SMART" id="SM00256">
    <property type="entry name" value="FBOX"/>
    <property type="match status" value="1"/>
</dbReference>
<dbReference type="InterPro" id="IPR036047">
    <property type="entry name" value="F-box-like_dom_sf"/>
</dbReference>
<comment type="subcellular location">
    <subcellularLocation>
        <location evidence="1">Secreted</location>
        <location evidence="1">Cell wall</location>
    </subcellularLocation>
</comment>
<feature type="repeat" description="WD" evidence="10">
    <location>
        <begin position="761"/>
        <end position="800"/>
    </location>
</feature>
<comment type="caution">
    <text evidence="14">The sequence shown here is derived from an EMBL/GenBank/DDBJ whole genome shotgun (WGS) entry which is preliminary data.</text>
</comment>
<evidence type="ECO:0000256" key="12">
    <source>
        <dbReference type="RuleBase" id="RU361169"/>
    </source>
</evidence>
<proteinExistence type="inferred from homology"/>
<dbReference type="SMR" id="A0A445H1D6"/>
<keyword evidence="6" id="KW-0677">Repeat</keyword>
<dbReference type="InterPro" id="IPR011050">
    <property type="entry name" value="Pectin_lyase_fold/virulence"/>
</dbReference>
<keyword evidence="15" id="KW-1185">Reference proteome</keyword>
<dbReference type="InterPro" id="IPR015943">
    <property type="entry name" value="WD40/YVTN_repeat-like_dom_sf"/>
</dbReference>
<dbReference type="PROSITE" id="PS50082">
    <property type="entry name" value="WD_REPEATS_2"/>
    <property type="match status" value="2"/>
</dbReference>
<evidence type="ECO:0000256" key="5">
    <source>
        <dbReference type="ARBA" id="ARBA00022574"/>
    </source>
</evidence>
<dbReference type="EMBL" id="QZWG01000014">
    <property type="protein sequence ID" value="RZB67417.1"/>
    <property type="molecule type" value="Genomic_DNA"/>
</dbReference>
<dbReference type="SMART" id="SM00320">
    <property type="entry name" value="WD40"/>
    <property type="match status" value="7"/>
</dbReference>
<dbReference type="InterPro" id="IPR001810">
    <property type="entry name" value="F-box_dom"/>
</dbReference>
<feature type="domain" description="F-box" evidence="13">
    <location>
        <begin position="572"/>
        <end position="618"/>
    </location>
</feature>
<feature type="repeat" description="WD" evidence="10">
    <location>
        <begin position="666"/>
        <end position="707"/>
    </location>
</feature>
<dbReference type="InterPro" id="IPR012334">
    <property type="entry name" value="Pectin_lyas_fold"/>
</dbReference>
<dbReference type="InterPro" id="IPR001680">
    <property type="entry name" value="WD40_rpt"/>
</dbReference>
<evidence type="ECO:0000256" key="10">
    <source>
        <dbReference type="PROSITE-ProRule" id="PRU00221"/>
    </source>
</evidence>
<keyword evidence="7 12" id="KW-0378">Hydrolase</keyword>
<dbReference type="PROSITE" id="PS00678">
    <property type="entry name" value="WD_REPEATS_1"/>
    <property type="match status" value="1"/>
</dbReference>
<evidence type="ECO:0000259" key="13">
    <source>
        <dbReference type="PROSITE" id="PS50181"/>
    </source>
</evidence>
<keyword evidence="9" id="KW-0961">Cell wall biogenesis/degradation</keyword>
<dbReference type="Gene3D" id="1.20.1280.50">
    <property type="match status" value="1"/>
</dbReference>
<dbReference type="GO" id="GO:0004650">
    <property type="term" value="F:polygalacturonase activity"/>
    <property type="evidence" value="ECO:0007669"/>
    <property type="project" value="InterPro"/>
</dbReference>
<dbReference type="AlphaFoldDB" id="A0A445H1D6"/>
<dbReference type="SUPFAM" id="SSF81383">
    <property type="entry name" value="F-box domain"/>
    <property type="match status" value="1"/>
</dbReference>
<dbReference type="PROSITE" id="PS50181">
    <property type="entry name" value="FBOX"/>
    <property type="match status" value="1"/>
</dbReference>
<gene>
    <name evidence="14" type="ORF">D0Y65_037670</name>
</gene>
<evidence type="ECO:0000256" key="7">
    <source>
        <dbReference type="ARBA" id="ARBA00022801"/>
    </source>
</evidence>
<dbReference type="InterPro" id="IPR006626">
    <property type="entry name" value="PbH1"/>
</dbReference>
<dbReference type="SMART" id="SM00710">
    <property type="entry name" value="PbH1"/>
    <property type="match status" value="4"/>
</dbReference>
<dbReference type="GO" id="GO:0071555">
    <property type="term" value="P:cell wall organization"/>
    <property type="evidence" value="ECO:0007669"/>
    <property type="project" value="UniProtKB-KW"/>
</dbReference>
<dbReference type="Pfam" id="PF00400">
    <property type="entry name" value="WD40"/>
    <property type="match status" value="3"/>
</dbReference>